<organism evidence="1 2">
    <name type="scientific">Schizopora paradoxa</name>
    <dbReference type="NCBI Taxonomy" id="27342"/>
    <lineage>
        <taxon>Eukaryota</taxon>
        <taxon>Fungi</taxon>
        <taxon>Dikarya</taxon>
        <taxon>Basidiomycota</taxon>
        <taxon>Agaricomycotina</taxon>
        <taxon>Agaricomycetes</taxon>
        <taxon>Hymenochaetales</taxon>
        <taxon>Schizoporaceae</taxon>
        <taxon>Schizopora</taxon>
    </lineage>
</organism>
<accession>A0A0H2R527</accession>
<evidence type="ECO:0000313" key="2">
    <source>
        <dbReference type="Proteomes" id="UP000053477"/>
    </source>
</evidence>
<dbReference type="EMBL" id="KQ086208">
    <property type="protein sequence ID" value="KLO06432.1"/>
    <property type="molecule type" value="Genomic_DNA"/>
</dbReference>
<keyword evidence="2" id="KW-1185">Reference proteome</keyword>
<protein>
    <submittedName>
        <fullName evidence="1">Uncharacterized protein</fullName>
    </submittedName>
</protein>
<evidence type="ECO:0000313" key="1">
    <source>
        <dbReference type="EMBL" id="KLO06432.1"/>
    </source>
</evidence>
<dbReference type="AlphaFoldDB" id="A0A0H2R527"/>
<gene>
    <name evidence="1" type="ORF">SCHPADRAFT_690375</name>
</gene>
<dbReference type="InParanoid" id="A0A0H2R527"/>
<dbReference type="Proteomes" id="UP000053477">
    <property type="component" value="Unassembled WGS sequence"/>
</dbReference>
<reference evidence="1 2" key="1">
    <citation type="submission" date="2015-04" db="EMBL/GenBank/DDBJ databases">
        <title>Complete genome sequence of Schizopora paradoxa KUC8140, a cosmopolitan wood degrader in East Asia.</title>
        <authorList>
            <consortium name="DOE Joint Genome Institute"/>
            <person name="Min B."/>
            <person name="Park H."/>
            <person name="Jang Y."/>
            <person name="Kim J.-J."/>
            <person name="Kim K.H."/>
            <person name="Pangilinan J."/>
            <person name="Lipzen A."/>
            <person name="Riley R."/>
            <person name="Grigoriev I.V."/>
            <person name="Spatafora J.W."/>
            <person name="Choi I.-G."/>
        </authorList>
    </citation>
    <scope>NUCLEOTIDE SEQUENCE [LARGE SCALE GENOMIC DNA]</scope>
    <source>
        <strain evidence="1 2">KUC8140</strain>
    </source>
</reference>
<proteinExistence type="predicted"/>
<sequence>MYPMQEDENLFCLGLGKKGTFNTVDTNATAPNLPGPGRTVGLLLDMLGKRLESFLNKRATKRGLGPKAVAEDIRMFRKHRVMSLSKRYTASLEQLPKKDAKGLKRRCKILLGYVRSSLLSTQLIALEELVSLCIEDPTIRTTLATCSLESFELKYREPALFIATTRAFKAVSGSAVHAIWTSVVLRAVPIGGENHEALELWSCLRESLTIVFHRRALPR</sequence>
<name>A0A0H2R527_9AGAM</name>
<dbReference type="OrthoDB" id="3066495at2759"/>